<reference evidence="2" key="1">
    <citation type="journal article" date="2019" name="Int. J. Syst. Evol. Microbiol.">
        <title>The Global Catalogue of Microorganisms (GCM) 10K type strain sequencing project: providing services to taxonomists for standard genome sequencing and annotation.</title>
        <authorList>
            <consortium name="The Broad Institute Genomics Platform"/>
            <consortium name="The Broad Institute Genome Sequencing Center for Infectious Disease"/>
            <person name="Wu L."/>
            <person name="Ma J."/>
        </authorList>
    </citation>
    <scope>NUCLEOTIDE SEQUENCE [LARGE SCALE GENOMIC DNA]</scope>
    <source>
        <strain evidence="2">CGMCC 1.16060</strain>
    </source>
</reference>
<name>A0ABQ1ULN7_9FLAO</name>
<evidence type="ECO:0000313" key="1">
    <source>
        <dbReference type="EMBL" id="GGF21300.1"/>
    </source>
</evidence>
<dbReference type="EMBL" id="BMKP01000008">
    <property type="protein sequence ID" value="GGF21300.1"/>
    <property type="molecule type" value="Genomic_DNA"/>
</dbReference>
<protein>
    <submittedName>
        <fullName evidence="1">Uncharacterized protein</fullName>
    </submittedName>
</protein>
<dbReference type="Proteomes" id="UP000655016">
    <property type="component" value="Unassembled WGS sequence"/>
</dbReference>
<organism evidence="1 2">
    <name type="scientific">Flavobacterium limi</name>
    <dbReference type="NCBI Taxonomy" id="2045105"/>
    <lineage>
        <taxon>Bacteria</taxon>
        <taxon>Pseudomonadati</taxon>
        <taxon>Bacteroidota</taxon>
        <taxon>Flavobacteriia</taxon>
        <taxon>Flavobacteriales</taxon>
        <taxon>Flavobacteriaceae</taxon>
        <taxon>Flavobacterium</taxon>
    </lineage>
</organism>
<accession>A0ABQ1ULN7</accession>
<gene>
    <name evidence="1" type="ORF">GCM10011518_33090</name>
</gene>
<comment type="caution">
    <text evidence="1">The sequence shown here is derived from an EMBL/GenBank/DDBJ whole genome shotgun (WGS) entry which is preliminary data.</text>
</comment>
<evidence type="ECO:0000313" key="2">
    <source>
        <dbReference type="Proteomes" id="UP000655016"/>
    </source>
</evidence>
<proteinExistence type="predicted"/>
<sequence>MVKKLDISVRSINLKRKFKDIHHAEIAGVSASGVDYAVLLNVWKTEEYKSLSQQIIVFNKLEINKICKFSKNLKWNCIYNLDNGFYLLGSKYSGLYSCAVLALFKENILIYSKLLDKGYSTEIHSIQKDEGDSFLISGSWYQCVPCGSHDDYVPVQWQSKIIIESSGLSDEDIDQSNPKKIAFHIPDSDSENYFVTEDYGISKYNNYNELIWNQGLGHFGSENLQPIHKMAPFFKAQNGKTIQDGVWFSGSDQTNSGTGFSEPLFGRVTAGGTILSFKKILLNFSQIYKIHTLIPGIDNNCLLIGETLLVGKGTGIFILFNHFSEGIWHQSIKYLNFDKDGFELMIQDTPEFHNRYLQIKEIFPQSERLEDLEEIIILGNADYFRDRNNGYIWSVRINNPF</sequence>
<dbReference type="RefSeq" id="WP_163395556.1">
    <property type="nucleotide sequence ID" value="NZ_BMKP01000008.1"/>
</dbReference>
<keyword evidence="2" id="KW-1185">Reference proteome</keyword>